<feature type="chain" id="PRO_5040969556" evidence="1">
    <location>
        <begin position="22"/>
        <end position="489"/>
    </location>
</feature>
<evidence type="ECO:0000256" key="1">
    <source>
        <dbReference type="SAM" id="SignalP"/>
    </source>
</evidence>
<organism evidence="2 3">
    <name type="scientific">Solitalea agri</name>
    <dbReference type="NCBI Taxonomy" id="2953739"/>
    <lineage>
        <taxon>Bacteria</taxon>
        <taxon>Pseudomonadati</taxon>
        <taxon>Bacteroidota</taxon>
        <taxon>Sphingobacteriia</taxon>
        <taxon>Sphingobacteriales</taxon>
        <taxon>Sphingobacteriaceae</taxon>
        <taxon>Solitalea</taxon>
    </lineage>
</organism>
<dbReference type="Proteomes" id="UP001155182">
    <property type="component" value="Unassembled WGS sequence"/>
</dbReference>
<accession>A0A9X2JDV5</accession>
<feature type="signal peptide" evidence="1">
    <location>
        <begin position="1"/>
        <end position="21"/>
    </location>
</feature>
<evidence type="ECO:0000313" key="3">
    <source>
        <dbReference type="Proteomes" id="UP001155182"/>
    </source>
</evidence>
<dbReference type="EMBL" id="JAMWYS010000052">
    <property type="protein sequence ID" value="MCO4294054.1"/>
    <property type="molecule type" value="Genomic_DNA"/>
</dbReference>
<keyword evidence="1" id="KW-0732">Signal</keyword>
<name>A0A9X2JDV5_9SPHI</name>
<reference evidence="2" key="1">
    <citation type="submission" date="2022-06" db="EMBL/GenBank/DDBJ databases">
        <title>Solitalea sp. MAHUQ-68 isolated from rhizospheric soil.</title>
        <authorList>
            <person name="Huq M.A."/>
        </authorList>
    </citation>
    <scope>NUCLEOTIDE SEQUENCE</scope>
    <source>
        <strain evidence="2">MAHUQ-68</strain>
    </source>
</reference>
<keyword evidence="3" id="KW-1185">Reference proteome</keyword>
<protein>
    <submittedName>
        <fullName evidence="2">PKD-like family lipoprotein</fullName>
    </submittedName>
</protein>
<gene>
    <name evidence="2" type="ORF">NF867_14400</name>
</gene>
<dbReference type="AlphaFoldDB" id="A0A9X2JDV5"/>
<evidence type="ECO:0000313" key="2">
    <source>
        <dbReference type="EMBL" id="MCO4294054.1"/>
    </source>
</evidence>
<dbReference type="PROSITE" id="PS51257">
    <property type="entry name" value="PROKAR_LIPOPROTEIN"/>
    <property type="match status" value="1"/>
</dbReference>
<dbReference type="RefSeq" id="WP_252588907.1">
    <property type="nucleotide sequence ID" value="NZ_JAMWYS010000052.1"/>
</dbReference>
<keyword evidence="2" id="KW-0449">Lipoprotein</keyword>
<proteinExistence type="predicted"/>
<dbReference type="InterPro" id="IPR032183">
    <property type="entry name" value="PKD-like"/>
</dbReference>
<dbReference type="Pfam" id="PF16407">
    <property type="entry name" value="PKD_2"/>
    <property type="match status" value="1"/>
</dbReference>
<sequence length="489" mass="54727">MKKIYTIAWAAVALLALSCSKDLGNYDFKPKEVISIEGVEKSYSISGTERLMIDPSLSSSEGNANFDCFWGIYDGDYQGLDLPKMDTISKTKTLDYLVTQRPYDKWKLVFCAKNKQTGFAQYWQIPLRVTTPSAGGWYVLKDDGSQSDIDLFKTPTSIMPASKLENIYSSYNGKKMEGKALFLAYSTEYQPSSKTLFVGTDKDLSALSIYTFKEFRNLGGLFFEKPSVKAPGFLMNTGANYFLLNDGQLHGLSTILLGGGLFSTRKLIDNVNSPYKLSKYFTVDEVYRAPYFFDDMSSSFFMAGDATDAALTAVTDAKDKNGKLLTAMTAKNNNKKLLFMDGLYAYFQDKTDANLKILSNLTLNSSAFQMVNDTVKTMDKFFNATNIAILQAGDENMVYFANGNEVWSRNLSNKQETRQFIVPAGEEITFIKHRKSEDEPYAYNYVMVGTKVGGNYKVRMFEKSSGDLKPTPKFILEGTGSVGDVYFVK</sequence>
<comment type="caution">
    <text evidence="2">The sequence shown here is derived from an EMBL/GenBank/DDBJ whole genome shotgun (WGS) entry which is preliminary data.</text>
</comment>